<dbReference type="GO" id="GO:0003676">
    <property type="term" value="F:nucleic acid binding"/>
    <property type="evidence" value="ECO:0007669"/>
    <property type="project" value="InterPro"/>
</dbReference>
<feature type="binding site" evidence="5">
    <location>
        <begin position="121"/>
        <end position="125"/>
    </location>
    <ligand>
        <name>S-adenosyl-L-methionine</name>
        <dbReference type="ChEBI" id="CHEBI:59789"/>
    </ligand>
</feature>
<dbReference type="Gene3D" id="3.40.50.150">
    <property type="entry name" value="Vaccinia Virus protein VP39"/>
    <property type="match status" value="1"/>
</dbReference>
<dbReference type="GO" id="GO:0102559">
    <property type="term" value="F:peptide chain release factor N(5)-glutamine methyltransferase activity"/>
    <property type="evidence" value="ECO:0007669"/>
    <property type="project" value="UniProtKB-EC"/>
</dbReference>
<dbReference type="FunFam" id="3.40.50.150:FF:000053">
    <property type="entry name" value="Release factor glutamine methyltransferase"/>
    <property type="match status" value="1"/>
</dbReference>
<evidence type="ECO:0000313" key="9">
    <source>
        <dbReference type="Proteomes" id="UP001204445"/>
    </source>
</evidence>
<dbReference type="InterPro" id="IPR040758">
    <property type="entry name" value="PrmC_N"/>
</dbReference>
<evidence type="ECO:0000256" key="2">
    <source>
        <dbReference type="ARBA" id="ARBA00022679"/>
    </source>
</evidence>
<dbReference type="InterPro" id="IPR007848">
    <property type="entry name" value="Small_mtfrase_dom"/>
</dbReference>
<dbReference type="PANTHER" id="PTHR18895">
    <property type="entry name" value="HEMK METHYLTRANSFERASE"/>
    <property type="match status" value="1"/>
</dbReference>
<dbReference type="EC" id="2.1.1.297" evidence="5"/>
<evidence type="ECO:0000256" key="5">
    <source>
        <dbReference type="HAMAP-Rule" id="MF_02126"/>
    </source>
</evidence>
<organism evidence="8 9">
    <name type="scientific">Methylohalomonas lacus</name>
    <dbReference type="NCBI Taxonomy" id="398773"/>
    <lineage>
        <taxon>Bacteria</taxon>
        <taxon>Pseudomonadati</taxon>
        <taxon>Pseudomonadota</taxon>
        <taxon>Gammaproteobacteria</taxon>
        <taxon>Methylohalomonadales</taxon>
        <taxon>Methylohalomonadaceae</taxon>
        <taxon>Methylohalomonas</taxon>
    </lineage>
</organism>
<feature type="binding site" evidence="5">
    <location>
        <position position="144"/>
    </location>
    <ligand>
        <name>S-adenosyl-L-methionine</name>
        <dbReference type="ChEBI" id="CHEBI:59789"/>
    </ligand>
</feature>
<comment type="similarity">
    <text evidence="5">Belongs to the protein N5-glutamine methyltransferase family. PrmC subfamily.</text>
</comment>
<dbReference type="NCBIfam" id="TIGR03534">
    <property type="entry name" value="RF_mod_PrmC"/>
    <property type="match status" value="1"/>
</dbReference>
<feature type="binding site" evidence="5">
    <location>
        <begin position="187"/>
        <end position="190"/>
    </location>
    <ligand>
        <name>substrate</name>
    </ligand>
</feature>
<dbReference type="PANTHER" id="PTHR18895:SF74">
    <property type="entry name" value="MTRF1L RELEASE FACTOR GLUTAMINE METHYLTRANSFERASE"/>
    <property type="match status" value="1"/>
</dbReference>
<dbReference type="InterPro" id="IPR050320">
    <property type="entry name" value="N5-glutamine_MTase"/>
</dbReference>
<feature type="binding site" evidence="5">
    <location>
        <position position="172"/>
    </location>
    <ligand>
        <name>S-adenosyl-L-methionine</name>
        <dbReference type="ChEBI" id="CHEBI:59789"/>
    </ligand>
</feature>
<dbReference type="PROSITE" id="PS00092">
    <property type="entry name" value="N6_MTASE"/>
    <property type="match status" value="1"/>
</dbReference>
<dbReference type="RefSeq" id="WP_259053376.1">
    <property type="nucleotide sequence ID" value="NZ_JANUCT010000001.1"/>
</dbReference>
<dbReference type="SUPFAM" id="SSF53335">
    <property type="entry name" value="S-adenosyl-L-methionine-dependent methyltransferases"/>
    <property type="match status" value="1"/>
</dbReference>
<dbReference type="InterPro" id="IPR029063">
    <property type="entry name" value="SAM-dependent_MTases_sf"/>
</dbReference>
<gene>
    <name evidence="5" type="primary">prmC</name>
    <name evidence="8" type="ORF">J2T55_000071</name>
</gene>
<dbReference type="Pfam" id="PF17827">
    <property type="entry name" value="PrmC_N"/>
    <property type="match status" value="1"/>
</dbReference>
<dbReference type="GO" id="GO:0032259">
    <property type="term" value="P:methylation"/>
    <property type="evidence" value="ECO:0007669"/>
    <property type="project" value="UniProtKB-KW"/>
</dbReference>
<dbReference type="InterPro" id="IPR019874">
    <property type="entry name" value="RF_methyltr_PrmC"/>
</dbReference>
<feature type="binding site" evidence="5">
    <location>
        <position position="187"/>
    </location>
    <ligand>
        <name>S-adenosyl-L-methionine</name>
        <dbReference type="ChEBI" id="CHEBI:59789"/>
    </ligand>
</feature>
<accession>A0AAE3L087</accession>
<dbReference type="InterPro" id="IPR002052">
    <property type="entry name" value="DNA_methylase_N6_adenine_CS"/>
</dbReference>
<evidence type="ECO:0000259" key="6">
    <source>
        <dbReference type="Pfam" id="PF05175"/>
    </source>
</evidence>
<keyword evidence="2 5" id="KW-0808">Transferase</keyword>
<dbReference type="Gene3D" id="1.10.8.10">
    <property type="entry name" value="DNA helicase RuvA subunit, C-terminal domain"/>
    <property type="match status" value="1"/>
</dbReference>
<proteinExistence type="inferred from homology"/>
<dbReference type="NCBIfam" id="TIGR00536">
    <property type="entry name" value="hemK_fam"/>
    <property type="match status" value="1"/>
</dbReference>
<evidence type="ECO:0000256" key="3">
    <source>
        <dbReference type="ARBA" id="ARBA00022691"/>
    </source>
</evidence>
<feature type="domain" description="Methyltransferase small" evidence="6">
    <location>
        <begin position="108"/>
        <end position="193"/>
    </location>
</feature>
<keyword evidence="1 5" id="KW-0489">Methyltransferase</keyword>
<keyword evidence="3 5" id="KW-0949">S-adenosyl-L-methionine</keyword>
<evidence type="ECO:0000256" key="1">
    <source>
        <dbReference type="ARBA" id="ARBA00022603"/>
    </source>
</evidence>
<keyword evidence="9" id="KW-1185">Reference proteome</keyword>
<dbReference type="Pfam" id="PF05175">
    <property type="entry name" value="MTS"/>
    <property type="match status" value="1"/>
</dbReference>
<dbReference type="HAMAP" id="MF_02126">
    <property type="entry name" value="RF_methyltr_PrmC"/>
    <property type="match status" value="1"/>
</dbReference>
<protein>
    <recommendedName>
        <fullName evidence="5">Release factor glutamine methyltransferase</fullName>
        <shortName evidence="5">RF MTase</shortName>
        <ecNumber evidence="5">2.1.1.297</ecNumber>
    </recommendedName>
    <alternativeName>
        <fullName evidence="5">N5-glutamine methyltransferase PrmC</fullName>
    </alternativeName>
    <alternativeName>
        <fullName evidence="5">Protein-(glutamine-N5) MTase PrmC</fullName>
    </alternativeName>
    <alternativeName>
        <fullName evidence="5">Protein-glutamine N-methyltransferase PrmC</fullName>
    </alternativeName>
</protein>
<feature type="domain" description="Release factor glutamine methyltransferase N-terminal" evidence="7">
    <location>
        <begin position="11"/>
        <end position="76"/>
    </location>
</feature>
<evidence type="ECO:0000259" key="7">
    <source>
        <dbReference type="Pfam" id="PF17827"/>
    </source>
</evidence>
<comment type="function">
    <text evidence="5">Methylates the class 1 translation termination release factors RF1/PrfA and RF2/PrfB on the glutamine residue of the universally conserved GGQ motif.</text>
</comment>
<reference evidence="8" key="1">
    <citation type="submission" date="2022-08" db="EMBL/GenBank/DDBJ databases">
        <title>Genomic Encyclopedia of Type Strains, Phase III (KMG-III): the genomes of soil and plant-associated and newly described type strains.</title>
        <authorList>
            <person name="Whitman W."/>
        </authorList>
    </citation>
    <scope>NUCLEOTIDE SEQUENCE</scope>
    <source>
        <strain evidence="8">HMT 1</strain>
    </source>
</reference>
<dbReference type="CDD" id="cd02440">
    <property type="entry name" value="AdoMet_MTases"/>
    <property type="match status" value="1"/>
</dbReference>
<dbReference type="EMBL" id="JANUCT010000001">
    <property type="protein sequence ID" value="MCS3902079.1"/>
    <property type="molecule type" value="Genomic_DNA"/>
</dbReference>
<evidence type="ECO:0000313" key="8">
    <source>
        <dbReference type="EMBL" id="MCS3902079.1"/>
    </source>
</evidence>
<evidence type="ECO:0000256" key="4">
    <source>
        <dbReference type="ARBA" id="ARBA00048391"/>
    </source>
</evidence>
<sequence>MTTSTLDLSIRALLERAGSRVPTRLDAELLLAHVLGETRSSLYAHPQRRLQPQQAAAFEQLLARRSNGEPLAYLTGEREFWSLALTVTPATLVPRPETELLVERALALMPTEAAVCVADLGTGSGAIAIALARERPHAHISATDSSAAALAVARDNARRHDCGHIVFRQGDWLEALADERCDLIVANPPYVAAGDPALAGDGVRFEPRGALAAGSDGLDDLRTIIATAGRHLNAGGWLLLEHGHDQATAVSTLLQQHGFERIDCWHDAAGQPRVSGGRHDH</sequence>
<name>A0AAE3L087_9GAMM</name>
<dbReference type="AlphaFoldDB" id="A0AAE3L087"/>
<comment type="caution">
    <text evidence="8">The sequence shown here is derived from an EMBL/GenBank/DDBJ whole genome shotgun (WGS) entry which is preliminary data.</text>
</comment>
<dbReference type="InterPro" id="IPR004556">
    <property type="entry name" value="HemK-like"/>
</dbReference>
<comment type="catalytic activity">
    <reaction evidence="4 5">
        <text>L-glutaminyl-[peptide chain release factor] + S-adenosyl-L-methionine = N(5)-methyl-L-glutaminyl-[peptide chain release factor] + S-adenosyl-L-homocysteine + H(+)</text>
        <dbReference type="Rhea" id="RHEA:42896"/>
        <dbReference type="Rhea" id="RHEA-COMP:10271"/>
        <dbReference type="Rhea" id="RHEA-COMP:10272"/>
        <dbReference type="ChEBI" id="CHEBI:15378"/>
        <dbReference type="ChEBI" id="CHEBI:30011"/>
        <dbReference type="ChEBI" id="CHEBI:57856"/>
        <dbReference type="ChEBI" id="CHEBI:59789"/>
        <dbReference type="ChEBI" id="CHEBI:61891"/>
        <dbReference type="EC" id="2.1.1.297"/>
    </reaction>
</comment>
<dbReference type="Proteomes" id="UP001204445">
    <property type="component" value="Unassembled WGS sequence"/>
</dbReference>